<comment type="caution">
    <text evidence="4">The sequence shown here is derived from an EMBL/GenBank/DDBJ whole genome shotgun (WGS) entry which is preliminary data.</text>
</comment>
<accession>A0ABD3SVB1</accession>
<feature type="domain" description="AB hydrolase-1" evidence="3">
    <location>
        <begin position="96"/>
        <end position="355"/>
    </location>
</feature>
<evidence type="ECO:0000259" key="3">
    <source>
        <dbReference type="Pfam" id="PF12697"/>
    </source>
</evidence>
<dbReference type="Proteomes" id="UP001634393">
    <property type="component" value="Unassembled WGS sequence"/>
</dbReference>
<evidence type="ECO:0000313" key="4">
    <source>
        <dbReference type="EMBL" id="KAL3828560.1"/>
    </source>
</evidence>
<dbReference type="InterPro" id="IPR000073">
    <property type="entry name" value="AB_hydrolase_1"/>
</dbReference>
<dbReference type="FunFam" id="3.40.50.1820:FF:000270">
    <property type="entry name" value="Alpha/beta-Hydrolases superfamily protein"/>
    <property type="match status" value="1"/>
</dbReference>
<keyword evidence="5" id="KW-1185">Reference proteome</keyword>
<evidence type="ECO:0000256" key="1">
    <source>
        <dbReference type="SAM" id="MobiDB-lite"/>
    </source>
</evidence>
<name>A0ABD3SVB1_9LAMI</name>
<protein>
    <recommendedName>
        <fullName evidence="3">AB hydrolase-1 domain-containing protein</fullName>
    </recommendedName>
</protein>
<evidence type="ECO:0000256" key="2">
    <source>
        <dbReference type="SAM" id="Phobius"/>
    </source>
</evidence>
<dbReference type="Gene3D" id="3.40.50.1820">
    <property type="entry name" value="alpha/beta hydrolase"/>
    <property type="match status" value="1"/>
</dbReference>
<gene>
    <name evidence="4" type="ORF">ACJIZ3_017362</name>
</gene>
<organism evidence="4 5">
    <name type="scientific">Penstemon smallii</name>
    <dbReference type="NCBI Taxonomy" id="265156"/>
    <lineage>
        <taxon>Eukaryota</taxon>
        <taxon>Viridiplantae</taxon>
        <taxon>Streptophyta</taxon>
        <taxon>Embryophyta</taxon>
        <taxon>Tracheophyta</taxon>
        <taxon>Spermatophyta</taxon>
        <taxon>Magnoliopsida</taxon>
        <taxon>eudicotyledons</taxon>
        <taxon>Gunneridae</taxon>
        <taxon>Pentapetalae</taxon>
        <taxon>asterids</taxon>
        <taxon>lamiids</taxon>
        <taxon>Lamiales</taxon>
        <taxon>Plantaginaceae</taxon>
        <taxon>Cheloneae</taxon>
        <taxon>Penstemon</taxon>
    </lineage>
</organism>
<keyword evidence="2" id="KW-1133">Transmembrane helix</keyword>
<feature type="region of interest" description="Disordered" evidence="1">
    <location>
        <begin position="1"/>
        <end position="22"/>
    </location>
</feature>
<keyword evidence="2" id="KW-0812">Transmembrane</keyword>
<dbReference type="InterPro" id="IPR029058">
    <property type="entry name" value="AB_hydrolase_fold"/>
</dbReference>
<keyword evidence="2" id="KW-0472">Membrane</keyword>
<evidence type="ECO:0000313" key="5">
    <source>
        <dbReference type="Proteomes" id="UP001634393"/>
    </source>
</evidence>
<reference evidence="4 5" key="1">
    <citation type="submission" date="2024-12" db="EMBL/GenBank/DDBJ databases">
        <title>The unique morphological basis and parallel evolutionary history of personate flowers in Penstemon.</title>
        <authorList>
            <person name="Depatie T.H."/>
            <person name="Wessinger C.A."/>
        </authorList>
    </citation>
    <scope>NUCLEOTIDE SEQUENCE [LARGE SCALE GENOMIC DNA]</scope>
    <source>
        <strain evidence="4">WTNN_2</strain>
        <tissue evidence="4">Leaf</tissue>
    </source>
</reference>
<dbReference type="Pfam" id="PF12697">
    <property type="entry name" value="Abhydrolase_6"/>
    <property type="match status" value="1"/>
</dbReference>
<dbReference type="AlphaFoldDB" id="A0ABD3SVB1"/>
<proteinExistence type="predicted"/>
<dbReference type="EMBL" id="JBJXBP010000005">
    <property type="protein sequence ID" value="KAL3828560.1"/>
    <property type="molecule type" value="Genomic_DNA"/>
</dbReference>
<feature type="transmembrane region" description="Helical" evidence="2">
    <location>
        <begin position="28"/>
        <end position="50"/>
    </location>
</feature>
<dbReference type="PANTHER" id="PTHR45763:SF21">
    <property type="entry name" value="ALPHA_BETA-HYDROLASES SUPERFAMILY PROTEIN"/>
    <property type="match status" value="1"/>
</dbReference>
<sequence length="370" mass="42018">MAGNQTRKISAASARAHTRSKQKRGNSFTMIVQIAVGVLVGIFGFVYLAVRAPSPRMCGSPGGPPVTSPRVKLGDGRHLSYKERGVAKDEAKHKVIVSHGFDDSKDFNLPISEELLKELQIYILSYDRAGYGESDPNPSRSVKSEAFDIQELADILQVGQKFYVIGISVGAYSGWSCLKYIPHRLSGVALVVPFVNYWWPCFPLKLSKEAFNKLLVQDQWTIRVAHYAPWLLHWWMTQKWFPSMSAMEGKIEIFSPSDINIIKRMSGTPMEGQEKVRQQGEHECLHRDMMAAYGKWEFHPMDLSNPFPNDNEGSVHIWQGYEDKAIPFELNRYLSEQLPWIQYHEVQDAGHLLIYNATYCESIFKALVSS</sequence>
<dbReference type="SUPFAM" id="SSF53474">
    <property type="entry name" value="alpha/beta-Hydrolases"/>
    <property type="match status" value="1"/>
</dbReference>
<dbReference type="PANTHER" id="PTHR45763">
    <property type="entry name" value="HYDROLASE, ALPHA/BETA FOLD FAMILY PROTEIN, EXPRESSED-RELATED"/>
    <property type="match status" value="1"/>
</dbReference>